<evidence type="ECO:0000313" key="2">
    <source>
        <dbReference type="Proteomes" id="UP000297613"/>
    </source>
</evidence>
<reference evidence="1 2" key="1">
    <citation type="journal article" date="2019" name="PLoS Negl. Trop. Dis.">
        <title>Revisiting the worldwide diversity of Leptospira species in the environment.</title>
        <authorList>
            <person name="Vincent A.T."/>
            <person name="Schiettekatte O."/>
            <person name="Bourhy P."/>
            <person name="Veyrier F.J."/>
            <person name="Picardeau M."/>
        </authorList>
    </citation>
    <scope>NUCLEOTIDE SEQUENCE [LARGE SCALE GENOMIC DNA]</scope>
    <source>
        <strain evidence="1 2">201702445</strain>
    </source>
</reference>
<evidence type="ECO:0000313" key="1">
    <source>
        <dbReference type="EMBL" id="TGL86989.1"/>
    </source>
</evidence>
<dbReference type="EMBL" id="RQGM01000020">
    <property type="protein sequence ID" value="TGL86989.1"/>
    <property type="molecule type" value="Genomic_DNA"/>
</dbReference>
<dbReference type="RefSeq" id="WP_135571377.1">
    <property type="nucleotide sequence ID" value="NZ_RQGK01000016.1"/>
</dbReference>
<name>A0A6N4QQU9_9LEPT</name>
<sequence>MIGVLRTSFFFHEEPLIRSKSREDGRRKKRYFLILLLVGITVYGCSQESDRRSEKDCDEKFLLGSVLIGNHPDALNLLIVDFLQCMEKVRPNC</sequence>
<organism evidence="1 2">
    <name type="scientific">Leptospira yasudae</name>
    <dbReference type="NCBI Taxonomy" id="2202201"/>
    <lineage>
        <taxon>Bacteria</taxon>
        <taxon>Pseudomonadati</taxon>
        <taxon>Spirochaetota</taxon>
        <taxon>Spirochaetia</taxon>
        <taxon>Leptospirales</taxon>
        <taxon>Leptospiraceae</taxon>
        <taxon>Leptospira</taxon>
    </lineage>
</organism>
<protein>
    <submittedName>
        <fullName evidence="1">Uncharacterized protein</fullName>
    </submittedName>
</protein>
<proteinExistence type="predicted"/>
<dbReference type="AlphaFoldDB" id="A0A6N4QQU9"/>
<dbReference type="Proteomes" id="UP000297613">
    <property type="component" value="Unassembled WGS sequence"/>
</dbReference>
<gene>
    <name evidence="1" type="ORF">EHQ83_05360</name>
</gene>
<accession>A0A6N4QQU9</accession>
<comment type="caution">
    <text evidence="1">The sequence shown here is derived from an EMBL/GenBank/DDBJ whole genome shotgun (WGS) entry which is preliminary data.</text>
</comment>